<keyword evidence="3" id="KW-0378">Hydrolase</keyword>
<dbReference type="PIRSF" id="PIRSF016557">
    <property type="entry name" value="Caps_synth_CpsB"/>
    <property type="match status" value="1"/>
</dbReference>
<dbReference type="RefSeq" id="WP_264432334.1">
    <property type="nucleotide sequence ID" value="NZ_CP081495.1"/>
</dbReference>
<dbReference type="PANTHER" id="PTHR39181">
    <property type="entry name" value="TYROSINE-PROTEIN PHOSPHATASE YWQE"/>
    <property type="match status" value="1"/>
</dbReference>
<evidence type="ECO:0000256" key="1">
    <source>
        <dbReference type="ARBA" id="ARBA00005750"/>
    </source>
</evidence>
<accession>A0ABY6LZC8</accession>
<dbReference type="Pfam" id="PF19567">
    <property type="entry name" value="CpsB_CapC"/>
    <property type="match status" value="1"/>
</dbReference>
<evidence type="ECO:0000256" key="2">
    <source>
        <dbReference type="ARBA" id="ARBA00013064"/>
    </source>
</evidence>
<comment type="catalytic activity">
    <reaction evidence="4">
        <text>O-phospho-L-tyrosyl-[protein] + H2O = L-tyrosyl-[protein] + phosphate</text>
        <dbReference type="Rhea" id="RHEA:10684"/>
        <dbReference type="Rhea" id="RHEA-COMP:10136"/>
        <dbReference type="Rhea" id="RHEA-COMP:20101"/>
        <dbReference type="ChEBI" id="CHEBI:15377"/>
        <dbReference type="ChEBI" id="CHEBI:43474"/>
        <dbReference type="ChEBI" id="CHEBI:46858"/>
        <dbReference type="ChEBI" id="CHEBI:61978"/>
        <dbReference type="EC" id="3.1.3.48"/>
    </reaction>
</comment>
<comment type="similarity">
    <text evidence="1">Belongs to the metallo-dependent hydrolases superfamily. CpsB/CapC family.</text>
</comment>
<proteinExistence type="inferred from homology"/>
<organism evidence="5 6">
    <name type="scientific">Flavobacterium agricola</name>
    <dbReference type="NCBI Taxonomy" id="2870839"/>
    <lineage>
        <taxon>Bacteria</taxon>
        <taxon>Pseudomonadati</taxon>
        <taxon>Bacteroidota</taxon>
        <taxon>Flavobacteriia</taxon>
        <taxon>Flavobacteriales</taxon>
        <taxon>Flavobacteriaceae</taxon>
        <taxon>Flavobacterium</taxon>
    </lineage>
</organism>
<keyword evidence="6" id="KW-1185">Reference proteome</keyword>
<sequence length="245" mass="28464">MLNFFSKSKYISDYVPTEYTDIHSHIMHNIDDGAKNPEDSALLINTLLEIGTKNIISTPHTSTHIWNNSPEIIVKKREELNNIIPDLLTKSNFKVASEYLLDDSFLTLLENKQVLTYKDNHILVEFSYFNVPLNYQNIFFEIQLNGYQPILAHPERYSYFNNHPEVFEAIRKSGVKLQLNLLSLVGYYGPDVMKMADELLKRNLYDFTGSDLHHKMHCKALHDKIKLKHHSGLSSVMANNYYLLK</sequence>
<dbReference type="SUPFAM" id="SSF89550">
    <property type="entry name" value="PHP domain-like"/>
    <property type="match status" value="1"/>
</dbReference>
<dbReference type="PANTHER" id="PTHR39181:SF1">
    <property type="entry name" value="TYROSINE-PROTEIN PHOSPHATASE YWQE"/>
    <property type="match status" value="1"/>
</dbReference>
<dbReference type="Proteomes" id="UP001163328">
    <property type="component" value="Chromosome"/>
</dbReference>
<evidence type="ECO:0000256" key="3">
    <source>
        <dbReference type="ARBA" id="ARBA00022801"/>
    </source>
</evidence>
<dbReference type="InterPro" id="IPR016667">
    <property type="entry name" value="Caps_polysacc_synth_CpsB/CapC"/>
</dbReference>
<dbReference type="InterPro" id="IPR016195">
    <property type="entry name" value="Pol/histidinol_Pase-like"/>
</dbReference>
<evidence type="ECO:0000256" key="4">
    <source>
        <dbReference type="ARBA" id="ARBA00051722"/>
    </source>
</evidence>
<reference evidence="5" key="1">
    <citation type="submission" date="2021-08" db="EMBL/GenBank/DDBJ databases">
        <title>Flavobacterium sp. strain CC-SYL302.</title>
        <authorList>
            <person name="Lin S.-Y."/>
            <person name="Lee T.-H."/>
            <person name="Young C.-C."/>
        </authorList>
    </citation>
    <scope>NUCLEOTIDE SEQUENCE</scope>
    <source>
        <strain evidence="5">CC-SYL302</strain>
    </source>
</reference>
<dbReference type="Gene3D" id="3.20.20.140">
    <property type="entry name" value="Metal-dependent hydrolases"/>
    <property type="match status" value="1"/>
</dbReference>
<evidence type="ECO:0000313" key="5">
    <source>
        <dbReference type="EMBL" id="UYW00520.1"/>
    </source>
</evidence>
<dbReference type="EMBL" id="CP081495">
    <property type="protein sequence ID" value="UYW00520.1"/>
    <property type="molecule type" value="Genomic_DNA"/>
</dbReference>
<dbReference type="EC" id="3.1.3.48" evidence="2"/>
<name>A0ABY6LZC8_9FLAO</name>
<protein>
    <recommendedName>
        <fullName evidence="2">protein-tyrosine-phosphatase</fullName>
        <ecNumber evidence="2">3.1.3.48</ecNumber>
    </recommendedName>
</protein>
<evidence type="ECO:0000313" key="6">
    <source>
        <dbReference type="Proteomes" id="UP001163328"/>
    </source>
</evidence>
<gene>
    <name evidence="5" type="ORF">K5I29_08150</name>
</gene>